<keyword evidence="1" id="KW-0472">Membrane</keyword>
<comment type="caution">
    <text evidence="2">The sequence shown here is derived from an EMBL/GenBank/DDBJ whole genome shotgun (WGS) entry which is preliminary data.</text>
</comment>
<accession>A0A4Z2G4P9</accession>
<dbReference type="OrthoDB" id="10001768at2759"/>
<evidence type="ECO:0000313" key="3">
    <source>
        <dbReference type="Proteomes" id="UP000314294"/>
    </source>
</evidence>
<sequence>MGFLRQLRSPRLSFVQTVVSLFTGGLALMSSYWCEGRQKVPKPLCSPVKLSNCIPVPGVSNSSTVQFSWETGDDRFVFPVFHTGLFLICEEDIYADAAGKRGDPQCTGENLQLRFSALISDDCLIEYVSVLSSSTADRMMVVALPWCFNQHRGLVTGQKRRERNIWNVPHGKGVVNGWKTELVKPPRFWHLARPRRIFHGAEWKHAWPRARERRERAAKRVTLESLGDVNTSGQQTHLAGLELNGRGPREELVEQACRKSREKCFYGGREVRERRGGEERRRVFDLLLVAVRLFRV</sequence>
<dbReference type="Pfam" id="PF07803">
    <property type="entry name" value="GSG-1"/>
    <property type="match status" value="1"/>
</dbReference>
<keyword evidence="1" id="KW-0812">Transmembrane</keyword>
<gene>
    <name evidence="2" type="primary">gsg1l_4</name>
    <name evidence="2" type="ORF">EYF80_042017</name>
</gene>
<organism evidence="2 3">
    <name type="scientific">Liparis tanakae</name>
    <name type="common">Tanaka's snailfish</name>
    <dbReference type="NCBI Taxonomy" id="230148"/>
    <lineage>
        <taxon>Eukaryota</taxon>
        <taxon>Metazoa</taxon>
        <taxon>Chordata</taxon>
        <taxon>Craniata</taxon>
        <taxon>Vertebrata</taxon>
        <taxon>Euteleostomi</taxon>
        <taxon>Actinopterygii</taxon>
        <taxon>Neopterygii</taxon>
        <taxon>Teleostei</taxon>
        <taxon>Neoteleostei</taxon>
        <taxon>Acanthomorphata</taxon>
        <taxon>Eupercaria</taxon>
        <taxon>Perciformes</taxon>
        <taxon>Cottioidei</taxon>
        <taxon>Cottales</taxon>
        <taxon>Liparidae</taxon>
        <taxon>Liparis</taxon>
    </lineage>
</organism>
<dbReference type="Proteomes" id="UP000314294">
    <property type="component" value="Unassembled WGS sequence"/>
</dbReference>
<reference evidence="2 3" key="1">
    <citation type="submission" date="2019-03" db="EMBL/GenBank/DDBJ databases">
        <title>First draft genome of Liparis tanakae, snailfish: a comprehensive survey of snailfish specific genes.</title>
        <authorList>
            <person name="Kim W."/>
            <person name="Song I."/>
            <person name="Jeong J.-H."/>
            <person name="Kim D."/>
            <person name="Kim S."/>
            <person name="Ryu S."/>
            <person name="Song J.Y."/>
            <person name="Lee S.K."/>
        </authorList>
    </citation>
    <scope>NUCLEOTIDE SEQUENCE [LARGE SCALE GENOMIC DNA]</scope>
    <source>
        <tissue evidence="2">Muscle</tissue>
    </source>
</reference>
<dbReference type="AlphaFoldDB" id="A0A4Z2G4P9"/>
<feature type="transmembrane region" description="Helical" evidence="1">
    <location>
        <begin position="12"/>
        <end position="33"/>
    </location>
</feature>
<protein>
    <submittedName>
        <fullName evidence="2">Germ cell-specific gene 1-like protein</fullName>
    </submittedName>
</protein>
<keyword evidence="1" id="KW-1133">Transmembrane helix</keyword>
<dbReference type="InterPro" id="IPR012478">
    <property type="entry name" value="GSG-1"/>
</dbReference>
<proteinExistence type="predicted"/>
<name>A0A4Z2G4P9_9TELE</name>
<keyword evidence="3" id="KW-1185">Reference proteome</keyword>
<evidence type="ECO:0000256" key="1">
    <source>
        <dbReference type="SAM" id="Phobius"/>
    </source>
</evidence>
<dbReference type="EMBL" id="SRLO01000725">
    <property type="protein sequence ID" value="TNN47764.1"/>
    <property type="molecule type" value="Genomic_DNA"/>
</dbReference>
<evidence type="ECO:0000313" key="2">
    <source>
        <dbReference type="EMBL" id="TNN47764.1"/>
    </source>
</evidence>